<dbReference type="Proteomes" id="UP000249725">
    <property type="component" value="Unassembled WGS sequence"/>
</dbReference>
<dbReference type="Pfam" id="PF00440">
    <property type="entry name" value="TetR_N"/>
    <property type="match status" value="1"/>
</dbReference>
<dbReference type="GO" id="GO:0003700">
    <property type="term" value="F:DNA-binding transcription factor activity"/>
    <property type="evidence" value="ECO:0007669"/>
    <property type="project" value="TreeGrafter"/>
</dbReference>
<dbReference type="PANTHER" id="PTHR30055">
    <property type="entry name" value="HTH-TYPE TRANSCRIPTIONAL REGULATOR RUTR"/>
    <property type="match status" value="1"/>
</dbReference>
<reference evidence="7" key="1">
    <citation type="submission" date="2018-05" db="EMBL/GenBank/DDBJ databases">
        <authorList>
            <person name="Li X."/>
        </authorList>
    </citation>
    <scope>NUCLEOTIDE SEQUENCE [LARGE SCALE GENOMIC DNA]</scope>
    <source>
        <strain evidence="7">YIM 73061</strain>
    </source>
</reference>
<dbReference type="GO" id="GO:0000976">
    <property type="term" value="F:transcription cis-regulatory region binding"/>
    <property type="evidence" value="ECO:0007669"/>
    <property type="project" value="TreeGrafter"/>
</dbReference>
<dbReference type="SUPFAM" id="SSF48498">
    <property type="entry name" value="Tetracyclin repressor-like, C-terminal domain"/>
    <property type="match status" value="1"/>
</dbReference>
<dbReference type="RefSeq" id="WP_111515919.1">
    <property type="nucleotide sequence ID" value="NZ_QFYR01000004.1"/>
</dbReference>
<sequence>MQQTTRPRLDRDARREAILDVAQDVFLDEGFAAASMSTIAARLGGSKGTLYNYFKSKDELFEAFVQRRCVWHQEAIFGDVSDGASMREALTVFAHRYILTTLSDASLRSLRLIIAEAERSPEIGQLFYENGPRRGIARLAGYMTRWAEQGLLNIEDPEAAAQFFMGLTKGRFHMARLCNVIPELTEDQAAEEGERAVRTFLRTYGTEKA</sequence>
<dbReference type="Pfam" id="PF14246">
    <property type="entry name" value="TetR_C_7"/>
    <property type="match status" value="1"/>
</dbReference>
<dbReference type="SUPFAM" id="SSF46689">
    <property type="entry name" value="Homeodomain-like"/>
    <property type="match status" value="1"/>
</dbReference>
<dbReference type="InterPro" id="IPR036271">
    <property type="entry name" value="Tet_transcr_reg_TetR-rel_C_sf"/>
</dbReference>
<evidence type="ECO:0000256" key="2">
    <source>
        <dbReference type="ARBA" id="ARBA00023125"/>
    </source>
</evidence>
<dbReference type="PRINTS" id="PR00455">
    <property type="entry name" value="HTHTETR"/>
</dbReference>
<dbReference type="AlphaFoldDB" id="A0A328ADA2"/>
<keyword evidence="2 4" id="KW-0238">DNA-binding</keyword>
<accession>A0A328ADA2</accession>
<gene>
    <name evidence="6" type="ORF">DJ018_15715</name>
</gene>
<evidence type="ECO:0000259" key="5">
    <source>
        <dbReference type="PROSITE" id="PS50977"/>
    </source>
</evidence>
<dbReference type="EMBL" id="QFYR01000004">
    <property type="protein sequence ID" value="RAK51384.1"/>
    <property type="molecule type" value="Genomic_DNA"/>
</dbReference>
<protein>
    <submittedName>
        <fullName evidence="6">TetR/AcrR family transcriptional regulator</fullName>
    </submittedName>
</protein>
<keyword evidence="3" id="KW-0804">Transcription</keyword>
<dbReference type="InterPro" id="IPR009057">
    <property type="entry name" value="Homeodomain-like_sf"/>
</dbReference>
<dbReference type="PANTHER" id="PTHR30055:SF119">
    <property type="entry name" value="NALC"/>
    <property type="match status" value="1"/>
</dbReference>
<dbReference type="InterPro" id="IPR001647">
    <property type="entry name" value="HTH_TetR"/>
</dbReference>
<name>A0A328ADA2_9CAUL</name>
<comment type="caution">
    <text evidence="6">The sequence shown here is derived from an EMBL/GenBank/DDBJ whole genome shotgun (WGS) entry which is preliminary data.</text>
</comment>
<evidence type="ECO:0000313" key="7">
    <source>
        <dbReference type="Proteomes" id="UP000249725"/>
    </source>
</evidence>
<proteinExistence type="predicted"/>
<dbReference type="Gene3D" id="1.10.10.60">
    <property type="entry name" value="Homeodomain-like"/>
    <property type="match status" value="1"/>
</dbReference>
<feature type="DNA-binding region" description="H-T-H motif" evidence="4">
    <location>
        <begin position="35"/>
        <end position="54"/>
    </location>
</feature>
<dbReference type="PROSITE" id="PS50977">
    <property type="entry name" value="HTH_TETR_2"/>
    <property type="match status" value="1"/>
</dbReference>
<dbReference type="FunFam" id="1.10.10.60:FF:000141">
    <property type="entry name" value="TetR family transcriptional regulator"/>
    <property type="match status" value="1"/>
</dbReference>
<evidence type="ECO:0000256" key="1">
    <source>
        <dbReference type="ARBA" id="ARBA00023015"/>
    </source>
</evidence>
<organism evidence="6 7">
    <name type="scientific">Phenylobacterium deserti</name>
    <dbReference type="NCBI Taxonomy" id="1914756"/>
    <lineage>
        <taxon>Bacteria</taxon>
        <taxon>Pseudomonadati</taxon>
        <taxon>Pseudomonadota</taxon>
        <taxon>Alphaproteobacteria</taxon>
        <taxon>Caulobacterales</taxon>
        <taxon>Caulobacteraceae</taxon>
        <taxon>Phenylobacterium</taxon>
    </lineage>
</organism>
<keyword evidence="7" id="KW-1185">Reference proteome</keyword>
<feature type="domain" description="HTH tetR-type" evidence="5">
    <location>
        <begin position="12"/>
        <end position="72"/>
    </location>
</feature>
<dbReference type="InterPro" id="IPR039536">
    <property type="entry name" value="TetR_C_Proteobacteria"/>
</dbReference>
<evidence type="ECO:0000313" key="6">
    <source>
        <dbReference type="EMBL" id="RAK51384.1"/>
    </source>
</evidence>
<evidence type="ECO:0000256" key="4">
    <source>
        <dbReference type="PROSITE-ProRule" id="PRU00335"/>
    </source>
</evidence>
<dbReference type="OrthoDB" id="9816431at2"/>
<dbReference type="Gene3D" id="1.10.357.10">
    <property type="entry name" value="Tetracycline Repressor, domain 2"/>
    <property type="match status" value="1"/>
</dbReference>
<dbReference type="InterPro" id="IPR050109">
    <property type="entry name" value="HTH-type_TetR-like_transc_reg"/>
</dbReference>
<keyword evidence="1" id="KW-0805">Transcription regulation</keyword>
<evidence type="ECO:0000256" key="3">
    <source>
        <dbReference type="ARBA" id="ARBA00023163"/>
    </source>
</evidence>